<evidence type="ECO:0000256" key="2">
    <source>
        <dbReference type="ARBA" id="ARBA00010617"/>
    </source>
</evidence>
<dbReference type="GO" id="GO:0005506">
    <property type="term" value="F:iron ion binding"/>
    <property type="evidence" value="ECO:0007669"/>
    <property type="project" value="InterPro"/>
</dbReference>
<dbReference type="AlphaFoldDB" id="A0A975JVL0"/>
<protein>
    <submittedName>
        <fullName evidence="10">Cytochrome P450</fullName>
    </submittedName>
</protein>
<keyword evidence="5 8" id="KW-0560">Oxidoreductase</keyword>
<dbReference type="GO" id="GO:0020037">
    <property type="term" value="F:heme binding"/>
    <property type="evidence" value="ECO:0007669"/>
    <property type="project" value="InterPro"/>
</dbReference>
<evidence type="ECO:0000313" key="11">
    <source>
        <dbReference type="Proteomes" id="UP000682202"/>
    </source>
</evidence>
<dbReference type="GO" id="GO:0004497">
    <property type="term" value="F:monooxygenase activity"/>
    <property type="evidence" value="ECO:0007669"/>
    <property type="project" value="UniProtKB-KW"/>
</dbReference>
<evidence type="ECO:0000313" key="10">
    <source>
        <dbReference type="EMBL" id="QUR66486.1"/>
    </source>
</evidence>
<dbReference type="PRINTS" id="PR00359">
    <property type="entry name" value="BP450"/>
</dbReference>
<reference evidence="10" key="1">
    <citation type="submission" date="2019-12" db="EMBL/GenBank/DDBJ databases">
        <title>Mycobacterium spongiae sp. nov.</title>
        <authorList>
            <person name="Stinear T."/>
        </authorList>
    </citation>
    <scope>NUCLEOTIDE SEQUENCE</scope>
    <source>
        <strain evidence="10">FSD4b-SM</strain>
    </source>
</reference>
<keyword evidence="4 8" id="KW-0479">Metal-binding</keyword>
<dbReference type="InterPro" id="IPR036396">
    <property type="entry name" value="Cyt_P450_sf"/>
</dbReference>
<evidence type="ECO:0000256" key="5">
    <source>
        <dbReference type="ARBA" id="ARBA00023002"/>
    </source>
</evidence>
<evidence type="ECO:0000256" key="7">
    <source>
        <dbReference type="ARBA" id="ARBA00023033"/>
    </source>
</evidence>
<dbReference type="PANTHER" id="PTHR46696:SF1">
    <property type="entry name" value="CYTOCHROME P450 YJIB-RELATED"/>
    <property type="match status" value="1"/>
</dbReference>
<accession>A0A975JVL0</accession>
<dbReference type="PANTHER" id="PTHR46696">
    <property type="entry name" value="P450, PUTATIVE (EUROFUNG)-RELATED"/>
    <property type="match status" value="1"/>
</dbReference>
<dbReference type="KEGG" id="mspg:F6B93_04735"/>
<dbReference type="PRINTS" id="PR00385">
    <property type="entry name" value="P450"/>
</dbReference>
<dbReference type="InterPro" id="IPR001128">
    <property type="entry name" value="Cyt_P450"/>
</dbReference>
<dbReference type="InterPro" id="IPR002397">
    <property type="entry name" value="Cyt_P450_B"/>
</dbReference>
<dbReference type="Pfam" id="PF00067">
    <property type="entry name" value="p450"/>
    <property type="match status" value="1"/>
</dbReference>
<dbReference type="Proteomes" id="UP000682202">
    <property type="component" value="Chromosome"/>
</dbReference>
<dbReference type="Gene3D" id="1.10.630.10">
    <property type="entry name" value="Cytochrome P450"/>
    <property type="match status" value="1"/>
</dbReference>
<keyword evidence="3 8" id="KW-0349">Heme</keyword>
<dbReference type="SUPFAM" id="SSF48264">
    <property type="entry name" value="Cytochrome P450"/>
    <property type="match status" value="1"/>
</dbReference>
<keyword evidence="7 8" id="KW-0503">Monooxygenase</keyword>
<dbReference type="FunFam" id="1.10.630.10:FF:000018">
    <property type="entry name" value="Cytochrome P450 monooxygenase"/>
    <property type="match status" value="1"/>
</dbReference>
<organism evidence="10 11">
    <name type="scientific">Mycobacterium spongiae</name>
    <dbReference type="NCBI Taxonomy" id="886343"/>
    <lineage>
        <taxon>Bacteria</taxon>
        <taxon>Bacillati</taxon>
        <taxon>Actinomycetota</taxon>
        <taxon>Actinomycetes</taxon>
        <taxon>Mycobacteriales</taxon>
        <taxon>Mycobacteriaceae</taxon>
        <taxon>Mycobacterium</taxon>
    </lineage>
</organism>
<dbReference type="CDD" id="cd11029">
    <property type="entry name" value="CYP107-like"/>
    <property type="match status" value="1"/>
</dbReference>
<dbReference type="GO" id="GO:0016705">
    <property type="term" value="F:oxidoreductase activity, acting on paired donors, with incorporation or reduction of molecular oxygen"/>
    <property type="evidence" value="ECO:0007669"/>
    <property type="project" value="InterPro"/>
</dbReference>
<dbReference type="InterPro" id="IPR017972">
    <property type="entry name" value="Cyt_P450_CS"/>
</dbReference>
<dbReference type="EMBL" id="CP046600">
    <property type="protein sequence ID" value="QUR66486.1"/>
    <property type="molecule type" value="Genomic_DNA"/>
</dbReference>
<name>A0A975JVL0_9MYCO</name>
<feature type="region of interest" description="Disordered" evidence="9">
    <location>
        <begin position="1"/>
        <end position="22"/>
    </location>
</feature>
<evidence type="ECO:0000256" key="6">
    <source>
        <dbReference type="ARBA" id="ARBA00023004"/>
    </source>
</evidence>
<evidence type="ECO:0000256" key="8">
    <source>
        <dbReference type="RuleBase" id="RU000461"/>
    </source>
</evidence>
<evidence type="ECO:0000256" key="3">
    <source>
        <dbReference type="ARBA" id="ARBA00022617"/>
    </source>
</evidence>
<comment type="similarity">
    <text evidence="2 8">Belongs to the cytochrome P450 family.</text>
</comment>
<dbReference type="RefSeq" id="WP_211698057.1">
    <property type="nucleotide sequence ID" value="NZ_CP046600.1"/>
</dbReference>
<evidence type="ECO:0000256" key="4">
    <source>
        <dbReference type="ARBA" id="ARBA00022723"/>
    </source>
</evidence>
<keyword evidence="11" id="KW-1185">Reference proteome</keyword>
<dbReference type="PROSITE" id="PS00086">
    <property type="entry name" value="CYTOCHROME_P450"/>
    <property type="match status" value="1"/>
</dbReference>
<keyword evidence="6 8" id="KW-0408">Iron</keyword>
<comment type="cofactor">
    <cofactor evidence="1">
        <name>heme</name>
        <dbReference type="ChEBI" id="CHEBI:30413"/>
    </cofactor>
</comment>
<sequence length="421" mass="47013">MSALERPTEKGTPMSAPSDERTIAHPITLGSPEFMADQHFYYDWMRREAPVYCGRMTLLGDQDVYYVSRYRDCLAVVTDPRIQRVVPGAEPLPLPAALRMLTDHAMIYKDDPEHMRLRKLVSRPFTPKAIGRLADRVDTVTRELLDGMESGQRIDLQQDYALPVPTTVINEMVGVPETDRYRFRGFIEVMVDGIATYGLEMAALKMEGFIDYLRELIELRRADPGEDILTGLIHTCEDGDTLSEDEIIAMVFLLVAAGYETTYNLITNGVAALLTHPDQLSRLKEQPDLIDSAVEEILRYTGTAGSTEPTTYAAEDLTLHNVTIPRGALVLALLASANRDPDEFPDPDTFDIARTPNSHLAFSKGNHFCLGASLARMETKIAIANLIERFPNLRLAVDPEDLRLVPIPLFNRLEGLPVVLG</sequence>
<evidence type="ECO:0000256" key="1">
    <source>
        <dbReference type="ARBA" id="ARBA00001971"/>
    </source>
</evidence>
<gene>
    <name evidence="10" type="ORF">F6B93_04735</name>
</gene>
<proteinExistence type="inferred from homology"/>
<evidence type="ECO:0000256" key="9">
    <source>
        <dbReference type="SAM" id="MobiDB-lite"/>
    </source>
</evidence>